<dbReference type="Proteomes" id="UP000218231">
    <property type="component" value="Unassembled WGS sequence"/>
</dbReference>
<comment type="caution">
    <text evidence="2">The sequence shown here is derived from an EMBL/GenBank/DDBJ whole genome shotgun (WGS) entry which is preliminary data.</text>
</comment>
<keyword evidence="3" id="KW-1185">Reference proteome</keyword>
<protein>
    <submittedName>
        <fullName evidence="2">Uncharacterized protein</fullName>
    </submittedName>
</protein>
<dbReference type="AlphaFoldDB" id="A0A2A2KLT8"/>
<sequence length="138" mass="15149">MAEEIGGRVDRQTMHCHTGGRNGLQMENNWTDELDGFAFTSPDNRIARDIQAVSQEKRPNLLSLCLNLPLIIRVPRGSNDSSMDVPLIIIVNSAGIYPIPILMDGVESSPSGNAQISRGSAQMHLREGGQPHMALRFK</sequence>
<evidence type="ECO:0000313" key="3">
    <source>
        <dbReference type="Proteomes" id="UP000218231"/>
    </source>
</evidence>
<feature type="compositionally biased region" description="Basic and acidic residues" evidence="1">
    <location>
        <begin position="1"/>
        <end position="13"/>
    </location>
</feature>
<name>A0A2A2KLT8_9BILA</name>
<gene>
    <name evidence="2" type="ORF">WR25_04043</name>
</gene>
<evidence type="ECO:0000313" key="2">
    <source>
        <dbReference type="EMBL" id="PAV74905.1"/>
    </source>
</evidence>
<proteinExistence type="predicted"/>
<feature type="region of interest" description="Disordered" evidence="1">
    <location>
        <begin position="1"/>
        <end position="20"/>
    </location>
</feature>
<accession>A0A2A2KLT8</accession>
<organism evidence="2 3">
    <name type="scientific">Diploscapter pachys</name>
    <dbReference type="NCBI Taxonomy" id="2018661"/>
    <lineage>
        <taxon>Eukaryota</taxon>
        <taxon>Metazoa</taxon>
        <taxon>Ecdysozoa</taxon>
        <taxon>Nematoda</taxon>
        <taxon>Chromadorea</taxon>
        <taxon>Rhabditida</taxon>
        <taxon>Rhabditina</taxon>
        <taxon>Rhabditomorpha</taxon>
        <taxon>Rhabditoidea</taxon>
        <taxon>Rhabditidae</taxon>
        <taxon>Diploscapter</taxon>
    </lineage>
</organism>
<dbReference type="EMBL" id="LIAE01008257">
    <property type="protein sequence ID" value="PAV74905.1"/>
    <property type="molecule type" value="Genomic_DNA"/>
</dbReference>
<evidence type="ECO:0000256" key="1">
    <source>
        <dbReference type="SAM" id="MobiDB-lite"/>
    </source>
</evidence>
<reference evidence="2 3" key="1">
    <citation type="journal article" date="2017" name="Curr. Biol.">
        <title>Genome architecture and evolution of a unichromosomal asexual nematode.</title>
        <authorList>
            <person name="Fradin H."/>
            <person name="Zegar C."/>
            <person name="Gutwein M."/>
            <person name="Lucas J."/>
            <person name="Kovtun M."/>
            <person name="Corcoran D."/>
            <person name="Baugh L.R."/>
            <person name="Kiontke K."/>
            <person name="Gunsalus K."/>
            <person name="Fitch D.H."/>
            <person name="Piano F."/>
        </authorList>
    </citation>
    <scope>NUCLEOTIDE SEQUENCE [LARGE SCALE GENOMIC DNA]</scope>
    <source>
        <strain evidence="2">PF1309</strain>
    </source>
</reference>